<dbReference type="EMBL" id="BPLR01011739">
    <property type="protein sequence ID" value="GIY48649.1"/>
    <property type="molecule type" value="Genomic_DNA"/>
</dbReference>
<dbReference type="Proteomes" id="UP001054945">
    <property type="component" value="Unassembled WGS sequence"/>
</dbReference>
<protein>
    <submittedName>
        <fullName evidence="2">Uncharacterized protein</fullName>
    </submittedName>
</protein>
<evidence type="ECO:0000256" key="1">
    <source>
        <dbReference type="SAM" id="MobiDB-lite"/>
    </source>
</evidence>
<evidence type="ECO:0000313" key="3">
    <source>
        <dbReference type="Proteomes" id="UP001054945"/>
    </source>
</evidence>
<gene>
    <name evidence="2" type="ORF">CEXT_53931</name>
</gene>
<name>A0AAV4TRJ7_CAEEX</name>
<feature type="compositionally biased region" description="Basic residues" evidence="1">
    <location>
        <begin position="80"/>
        <end position="89"/>
    </location>
</feature>
<keyword evidence="3" id="KW-1185">Reference proteome</keyword>
<reference evidence="2 3" key="1">
    <citation type="submission" date="2021-06" db="EMBL/GenBank/DDBJ databases">
        <title>Caerostris extrusa draft genome.</title>
        <authorList>
            <person name="Kono N."/>
            <person name="Arakawa K."/>
        </authorList>
    </citation>
    <scope>NUCLEOTIDE SEQUENCE [LARGE SCALE GENOMIC DNA]</scope>
</reference>
<organism evidence="2 3">
    <name type="scientific">Caerostris extrusa</name>
    <name type="common">Bark spider</name>
    <name type="synonym">Caerostris bankana</name>
    <dbReference type="NCBI Taxonomy" id="172846"/>
    <lineage>
        <taxon>Eukaryota</taxon>
        <taxon>Metazoa</taxon>
        <taxon>Ecdysozoa</taxon>
        <taxon>Arthropoda</taxon>
        <taxon>Chelicerata</taxon>
        <taxon>Arachnida</taxon>
        <taxon>Araneae</taxon>
        <taxon>Araneomorphae</taxon>
        <taxon>Entelegynae</taxon>
        <taxon>Araneoidea</taxon>
        <taxon>Araneidae</taxon>
        <taxon>Caerostris</taxon>
    </lineage>
</organism>
<proteinExistence type="predicted"/>
<accession>A0AAV4TRJ7</accession>
<evidence type="ECO:0000313" key="2">
    <source>
        <dbReference type="EMBL" id="GIY48649.1"/>
    </source>
</evidence>
<dbReference type="AlphaFoldDB" id="A0AAV4TRJ7"/>
<feature type="region of interest" description="Disordered" evidence="1">
    <location>
        <begin position="70"/>
        <end position="89"/>
    </location>
</feature>
<comment type="caution">
    <text evidence="2">The sequence shown here is derived from an EMBL/GenBank/DDBJ whole genome shotgun (WGS) entry which is preliminary data.</text>
</comment>
<sequence>MAATDGNQETNLLKKDTFKLMASLENIECEKETLTDNKEYINISPHKLSKTGDEHNSKVLKKSKISTINNSGAEKSTTSKIKKTCSKIN</sequence>